<evidence type="ECO:0000313" key="7">
    <source>
        <dbReference type="Proteomes" id="UP000035027"/>
    </source>
</evidence>
<dbReference type="InterPro" id="IPR000835">
    <property type="entry name" value="HTH_MarR-typ"/>
</dbReference>
<dbReference type="PANTHER" id="PTHR42756">
    <property type="entry name" value="TRANSCRIPTIONAL REGULATOR, MARR"/>
    <property type="match status" value="1"/>
</dbReference>
<evidence type="ECO:0000259" key="5">
    <source>
        <dbReference type="PROSITE" id="PS50995"/>
    </source>
</evidence>
<evidence type="ECO:0000256" key="3">
    <source>
        <dbReference type="ARBA" id="ARBA00023163"/>
    </source>
</evidence>
<reference evidence="6 7" key="1">
    <citation type="submission" date="2015-05" db="EMBL/GenBank/DDBJ databases">
        <title>Complete genome sequence of Lactobacillus salivarius Ren, a probiotic strain with antitumor activity.</title>
        <authorList>
            <person name="Sun E."/>
            <person name="Zhao L."/>
            <person name="Liu S."/>
            <person name="Zhang M."/>
            <person name="Guo H."/>
            <person name="Ren F."/>
        </authorList>
    </citation>
    <scope>NUCLEOTIDE SEQUENCE [LARGE SCALE GENOMIC DNA]</scope>
    <source>
        <strain evidence="6 7">Ren</strain>
    </source>
</reference>
<evidence type="ECO:0000313" key="6">
    <source>
        <dbReference type="EMBL" id="AKI03590.1"/>
    </source>
</evidence>
<evidence type="ECO:0000256" key="4">
    <source>
        <dbReference type="SAM" id="Coils"/>
    </source>
</evidence>
<dbReference type="GO" id="GO:0003677">
    <property type="term" value="F:DNA binding"/>
    <property type="evidence" value="ECO:0007669"/>
    <property type="project" value="UniProtKB-KW"/>
</dbReference>
<dbReference type="SUPFAM" id="SSF46785">
    <property type="entry name" value="Winged helix' DNA-binding domain"/>
    <property type="match status" value="1"/>
</dbReference>
<dbReference type="RefSeq" id="WP_003705682.1">
    <property type="nucleotide sequence ID" value="NZ_CP011403.1"/>
</dbReference>
<dbReference type="GO" id="GO:0003700">
    <property type="term" value="F:DNA-binding transcription factor activity"/>
    <property type="evidence" value="ECO:0007669"/>
    <property type="project" value="InterPro"/>
</dbReference>
<dbReference type="InterPro" id="IPR036390">
    <property type="entry name" value="WH_DNA-bd_sf"/>
</dbReference>
<keyword evidence="4" id="KW-0175">Coiled coil</keyword>
<accession>A0A0F7PVN8</accession>
<feature type="domain" description="HTH marR-type" evidence="5">
    <location>
        <begin position="5"/>
        <end position="140"/>
    </location>
</feature>
<organism evidence="6 7">
    <name type="scientific">Ligilactobacillus salivarius str. Ren</name>
    <dbReference type="NCBI Taxonomy" id="1194971"/>
    <lineage>
        <taxon>Bacteria</taxon>
        <taxon>Bacillati</taxon>
        <taxon>Bacillota</taxon>
        <taxon>Bacilli</taxon>
        <taxon>Lactobacillales</taxon>
        <taxon>Lactobacillaceae</taxon>
        <taxon>Ligilactobacillus</taxon>
    </lineage>
</organism>
<dbReference type="Pfam" id="PF12802">
    <property type="entry name" value="MarR_2"/>
    <property type="match status" value="1"/>
</dbReference>
<dbReference type="InterPro" id="IPR036388">
    <property type="entry name" value="WH-like_DNA-bd_sf"/>
</dbReference>
<sequence>MSITKDEVQTLTSRLDLLIAKGAREYKDWNQKHGLTDYRSVILYELLLHTRLTQKQIVERTNLPKQSINKGILQLRDEGYLTLEQDEKDNRVKYCFLTEEGEKYAKLKIQPLLDIEEKIIMKMGKKKIEQLNELLEEWNLNFKKYKDEE</sequence>
<dbReference type="PATRIC" id="fig|1194971.3.peg.35"/>
<dbReference type="GeneID" id="89464754"/>
<proteinExistence type="predicted"/>
<dbReference type="PANTHER" id="PTHR42756:SF1">
    <property type="entry name" value="TRANSCRIPTIONAL REPRESSOR OF EMRAB OPERON"/>
    <property type="match status" value="1"/>
</dbReference>
<dbReference type="AlphaFoldDB" id="A0A0F7PVN8"/>
<evidence type="ECO:0000256" key="2">
    <source>
        <dbReference type="ARBA" id="ARBA00023125"/>
    </source>
</evidence>
<evidence type="ECO:0000256" key="1">
    <source>
        <dbReference type="ARBA" id="ARBA00023015"/>
    </source>
</evidence>
<dbReference type="Gene3D" id="1.10.10.10">
    <property type="entry name" value="Winged helix-like DNA-binding domain superfamily/Winged helix DNA-binding domain"/>
    <property type="match status" value="1"/>
</dbReference>
<name>A0A0F7PVN8_9LACO</name>
<keyword evidence="1" id="KW-0805">Transcription regulation</keyword>
<dbReference type="SMART" id="SM00347">
    <property type="entry name" value="HTH_MARR"/>
    <property type="match status" value="1"/>
</dbReference>
<gene>
    <name evidence="6" type="ORF">LsR_00035</name>
</gene>
<dbReference type="Proteomes" id="UP000035027">
    <property type="component" value="Chromosome"/>
</dbReference>
<feature type="coiled-coil region" evidence="4">
    <location>
        <begin position="121"/>
        <end position="148"/>
    </location>
</feature>
<dbReference type="EMBL" id="CP011403">
    <property type="protein sequence ID" value="AKI03590.1"/>
    <property type="molecule type" value="Genomic_DNA"/>
</dbReference>
<protein>
    <submittedName>
        <fullName evidence="6">MarR family transcriptional regulator</fullName>
    </submittedName>
</protein>
<dbReference type="PROSITE" id="PS50995">
    <property type="entry name" value="HTH_MARR_2"/>
    <property type="match status" value="1"/>
</dbReference>
<keyword evidence="3" id="KW-0804">Transcription</keyword>
<keyword evidence="2" id="KW-0238">DNA-binding</keyword>